<protein>
    <recommendedName>
        <fullName evidence="4">Lipoprotein</fullName>
    </recommendedName>
</protein>
<evidence type="ECO:0000313" key="3">
    <source>
        <dbReference type="Proteomes" id="UP000294835"/>
    </source>
</evidence>
<name>A0A4R2PUD1_9RHOB</name>
<evidence type="ECO:0008006" key="4">
    <source>
        <dbReference type="Google" id="ProtNLM"/>
    </source>
</evidence>
<accession>A0A4R2PUD1</accession>
<feature type="chain" id="PRO_5020198923" description="Lipoprotein" evidence="1">
    <location>
        <begin position="21"/>
        <end position="201"/>
    </location>
</feature>
<gene>
    <name evidence="2" type="ORF">EV662_11931</name>
</gene>
<evidence type="ECO:0000313" key="2">
    <source>
        <dbReference type="EMBL" id="TCP38668.1"/>
    </source>
</evidence>
<reference evidence="2 3" key="1">
    <citation type="submission" date="2019-03" db="EMBL/GenBank/DDBJ databases">
        <title>Genomic Encyclopedia of Type Strains, Phase IV (KMG-IV): sequencing the most valuable type-strain genomes for metagenomic binning, comparative biology and taxonomic classification.</title>
        <authorList>
            <person name="Goeker M."/>
        </authorList>
    </citation>
    <scope>NUCLEOTIDE SEQUENCE [LARGE SCALE GENOMIC DNA]</scope>
    <source>
        <strain evidence="2 3">DSM 18063</strain>
    </source>
</reference>
<dbReference type="AlphaFoldDB" id="A0A4R2PUD1"/>
<sequence>MSRIANFAPVAALVATLALGACGGGTAPGGYGPPPPEPAEIDALARDIAALGPGVDPEEAARAAQIAHTHARQLAQDYRVSDPPIIHNTKVNMGLRERGLCYQWADDMQARLAQEAFRTLQLYRAISPGDRLFRIDHSTVILARRGDPMERGVVLDPWRAGGDLFWSPVTEDPKYSWRPRAEVLAARAARLDSTASAQNGR</sequence>
<proteinExistence type="predicted"/>
<dbReference type="PROSITE" id="PS51257">
    <property type="entry name" value="PROKAR_LIPOPROTEIN"/>
    <property type="match status" value="1"/>
</dbReference>
<keyword evidence="3" id="KW-1185">Reference proteome</keyword>
<feature type="signal peptide" evidence="1">
    <location>
        <begin position="1"/>
        <end position="20"/>
    </location>
</feature>
<keyword evidence="1" id="KW-0732">Signal</keyword>
<dbReference type="RefSeq" id="WP_243695904.1">
    <property type="nucleotide sequence ID" value="NZ_SLXP01000019.1"/>
</dbReference>
<comment type="caution">
    <text evidence="2">The sequence shown here is derived from an EMBL/GenBank/DDBJ whole genome shotgun (WGS) entry which is preliminary data.</text>
</comment>
<dbReference type="EMBL" id="SLXP01000019">
    <property type="protein sequence ID" value="TCP38668.1"/>
    <property type="molecule type" value="Genomic_DNA"/>
</dbReference>
<organism evidence="2 3">
    <name type="scientific">Rhodovulum marinum</name>
    <dbReference type="NCBI Taxonomy" id="320662"/>
    <lineage>
        <taxon>Bacteria</taxon>
        <taxon>Pseudomonadati</taxon>
        <taxon>Pseudomonadota</taxon>
        <taxon>Alphaproteobacteria</taxon>
        <taxon>Rhodobacterales</taxon>
        <taxon>Paracoccaceae</taxon>
        <taxon>Rhodovulum</taxon>
    </lineage>
</organism>
<evidence type="ECO:0000256" key="1">
    <source>
        <dbReference type="SAM" id="SignalP"/>
    </source>
</evidence>
<dbReference type="Proteomes" id="UP000294835">
    <property type="component" value="Unassembled WGS sequence"/>
</dbReference>